<reference evidence="8 9" key="1">
    <citation type="submission" date="2011-05" db="EMBL/GenBank/DDBJ databases">
        <title>Whole genome sequence of Microlunatus phosphovorus NM-1.</title>
        <authorList>
            <person name="Hosoyama A."/>
            <person name="Sasaki K."/>
            <person name="Harada T."/>
            <person name="Igarashi R."/>
            <person name="Kawakoshi A."/>
            <person name="Sasagawa M."/>
            <person name="Fukada J."/>
            <person name="Nakamura S."/>
            <person name="Katano Y."/>
            <person name="Hanada S."/>
            <person name="Kamagata Y."/>
            <person name="Nakamura N."/>
            <person name="Yamazaki S."/>
            <person name="Fujita N."/>
        </authorList>
    </citation>
    <scope>NUCLEOTIDE SEQUENCE [LARGE SCALE GENOMIC DNA]</scope>
    <source>
        <strain evidence="9">ATCC 700054 / DSM 10555 / JCM 9379 / NBRC 101784 / NCIMB 13414 / VKM Ac-1990 / NM-1</strain>
    </source>
</reference>
<comment type="subcellular location">
    <subcellularLocation>
        <location evidence="1">Cell membrane</location>
        <topology evidence="1">Multi-pass membrane protein</topology>
    </subcellularLocation>
</comment>
<gene>
    <name evidence="8" type="ordered locus">MLP_31670</name>
</gene>
<dbReference type="eggNOG" id="COG4129">
    <property type="taxonomic scope" value="Bacteria"/>
</dbReference>
<evidence type="ECO:0000256" key="4">
    <source>
        <dbReference type="ARBA" id="ARBA00022989"/>
    </source>
</evidence>
<organism evidence="8 9">
    <name type="scientific">Microlunatus phosphovorus (strain ATCC 700054 / DSM 10555 / JCM 9379 / NBRC 101784 / NCIMB 13414 / VKM Ac-1990 / NM-1)</name>
    <dbReference type="NCBI Taxonomy" id="1032480"/>
    <lineage>
        <taxon>Bacteria</taxon>
        <taxon>Bacillati</taxon>
        <taxon>Actinomycetota</taxon>
        <taxon>Actinomycetes</taxon>
        <taxon>Propionibacteriales</taxon>
        <taxon>Propionibacteriaceae</taxon>
        <taxon>Microlunatus</taxon>
    </lineage>
</organism>
<dbReference type="Pfam" id="PF06081">
    <property type="entry name" value="ArAE_1"/>
    <property type="match status" value="1"/>
</dbReference>
<evidence type="ECO:0000256" key="1">
    <source>
        <dbReference type="ARBA" id="ARBA00004651"/>
    </source>
</evidence>
<evidence type="ECO:0000256" key="6">
    <source>
        <dbReference type="SAM" id="MobiDB-lite"/>
    </source>
</evidence>
<dbReference type="Proteomes" id="UP000007947">
    <property type="component" value="Chromosome"/>
</dbReference>
<protein>
    <recommendedName>
        <fullName evidence="10">FUSC family protein</fullName>
    </recommendedName>
</protein>
<feature type="transmembrane region" description="Helical" evidence="7">
    <location>
        <begin position="83"/>
        <end position="100"/>
    </location>
</feature>
<keyword evidence="4 7" id="KW-1133">Transmembrane helix</keyword>
<dbReference type="AlphaFoldDB" id="F5XLB5"/>
<evidence type="ECO:0000313" key="8">
    <source>
        <dbReference type="EMBL" id="BAK36181.1"/>
    </source>
</evidence>
<dbReference type="GO" id="GO:0005886">
    <property type="term" value="C:plasma membrane"/>
    <property type="evidence" value="ECO:0007669"/>
    <property type="project" value="UniProtKB-SubCell"/>
</dbReference>
<feature type="region of interest" description="Disordered" evidence="6">
    <location>
        <begin position="430"/>
        <end position="455"/>
    </location>
</feature>
<keyword evidence="5 7" id="KW-0472">Membrane</keyword>
<dbReference type="InterPro" id="IPR010343">
    <property type="entry name" value="ArAE_1"/>
</dbReference>
<keyword evidence="2" id="KW-1003">Cell membrane</keyword>
<dbReference type="KEGG" id="mph:MLP_31670"/>
<name>F5XLB5_MICPN</name>
<evidence type="ECO:0000256" key="2">
    <source>
        <dbReference type="ARBA" id="ARBA00022475"/>
    </source>
</evidence>
<proteinExistence type="predicted"/>
<accession>F5XLB5</accession>
<sequence>MRGRIRRGLRRLTRFAWPTHPDRWRDVPYRLVPTIVTTVRLTSGAVLGYLMTWLITGSNTDITGALTALLVMQASAYSTLRMGIVRVGAVLGGVLVATLLSNWIGLTWWSLGAAVAVSLVLSKVLRLGEQAIEMPISAMLILAVSNPEIAAETRVLNTLIGAGVGITLNLLYPPPMPIRPAGDSIRAVAAAISAPLRQSAEALRAGPITRGQVAGWTHALDVAGRRVDQATAAVTRLKDSRRLNPRAIGFADLEPVLASGLASLDGCLLAVRALFTVMRTEVPSGETPEDPYGAELREAFAVVLDDLADSVTGFGSLVVAEASSREEEVERRLDHTLDVLRETKAILAELITVQPGGAESSWLLRGSILAAIDQVLAQLDVEERARARREWHASQARRATLRLPSLVQAALPHPELPYIRGIADVVVSRRDADEAEEDDPDEETDAMSSGATKPA</sequence>
<dbReference type="HOGENOM" id="CLU_589065_0_0_11"/>
<dbReference type="EMBL" id="AP012204">
    <property type="protein sequence ID" value="BAK36181.1"/>
    <property type="molecule type" value="Genomic_DNA"/>
</dbReference>
<evidence type="ECO:0000256" key="3">
    <source>
        <dbReference type="ARBA" id="ARBA00022692"/>
    </source>
</evidence>
<feature type="compositionally biased region" description="Acidic residues" evidence="6">
    <location>
        <begin position="433"/>
        <end position="445"/>
    </location>
</feature>
<evidence type="ECO:0000256" key="5">
    <source>
        <dbReference type="ARBA" id="ARBA00023136"/>
    </source>
</evidence>
<keyword evidence="3 7" id="KW-0812">Transmembrane</keyword>
<dbReference type="STRING" id="1032480.MLP_31670"/>
<evidence type="ECO:0000313" key="9">
    <source>
        <dbReference type="Proteomes" id="UP000007947"/>
    </source>
</evidence>
<evidence type="ECO:0008006" key="10">
    <source>
        <dbReference type="Google" id="ProtNLM"/>
    </source>
</evidence>
<evidence type="ECO:0000256" key="7">
    <source>
        <dbReference type="SAM" id="Phobius"/>
    </source>
</evidence>
<keyword evidence="9" id="KW-1185">Reference proteome</keyword>